<evidence type="ECO:0000256" key="2">
    <source>
        <dbReference type="SAM" id="Phobius"/>
    </source>
</evidence>
<name>A0AAV4QEV2_CAEEX</name>
<dbReference type="EMBL" id="BPLR01006088">
    <property type="protein sequence ID" value="GIY07334.1"/>
    <property type="molecule type" value="Genomic_DNA"/>
</dbReference>
<dbReference type="PANTHER" id="PTHR11388">
    <property type="entry name" value="ORGANIC ANION TRANSPORTER"/>
    <property type="match status" value="1"/>
</dbReference>
<dbReference type="Proteomes" id="UP001054945">
    <property type="component" value="Unassembled WGS sequence"/>
</dbReference>
<feature type="transmembrane region" description="Helical" evidence="2">
    <location>
        <begin position="16"/>
        <end position="37"/>
    </location>
</feature>
<dbReference type="PANTHER" id="PTHR11388:SF76">
    <property type="entry name" value="SOLUTE CARRIER ORGANIC ANION TRANSPORTER FAMILY MEMBER"/>
    <property type="match status" value="1"/>
</dbReference>
<keyword evidence="2" id="KW-0472">Membrane</keyword>
<keyword evidence="2" id="KW-1133">Transmembrane helix</keyword>
<sequence>MPKYMESQYGKSASSANFFSGTVTMIAMVIGVFLGGYCIHKIKPRPRLLIGYMLFIEIFAGSVLLSAFLWDVDQAKISQTNSASLYSPEFQVCNRDCNCGHHNFEPGFYNCSCITPLDENNLNASATSGFCDVNCETFLPYLVIVTLAKMFSATARVGNVLVTLRCVDEKDKALALGAVEFMISILLQYPIHFCMAILSIKLVFFGMNPVNSVEIAGSTIMISFGTISTVCH</sequence>
<dbReference type="GO" id="GO:0016323">
    <property type="term" value="C:basolateral plasma membrane"/>
    <property type="evidence" value="ECO:0007669"/>
    <property type="project" value="TreeGrafter"/>
</dbReference>
<dbReference type="Gene3D" id="1.20.1250.20">
    <property type="entry name" value="MFS general substrate transporter like domains"/>
    <property type="match status" value="1"/>
</dbReference>
<dbReference type="SUPFAM" id="SSF103473">
    <property type="entry name" value="MFS general substrate transporter"/>
    <property type="match status" value="1"/>
</dbReference>
<proteinExistence type="predicted"/>
<comment type="caution">
    <text evidence="3">The sequence shown here is derived from an EMBL/GenBank/DDBJ whole genome shotgun (WGS) entry which is preliminary data.</text>
</comment>
<evidence type="ECO:0000256" key="1">
    <source>
        <dbReference type="ARBA" id="ARBA00023157"/>
    </source>
</evidence>
<feature type="transmembrane region" description="Helical" evidence="2">
    <location>
        <begin position="174"/>
        <end position="200"/>
    </location>
</feature>
<evidence type="ECO:0000313" key="4">
    <source>
        <dbReference type="Proteomes" id="UP001054945"/>
    </source>
</evidence>
<keyword evidence="2" id="KW-0812">Transmembrane</keyword>
<keyword evidence="4" id="KW-1185">Reference proteome</keyword>
<feature type="transmembrane region" description="Helical" evidence="2">
    <location>
        <begin position="138"/>
        <end position="162"/>
    </location>
</feature>
<protein>
    <submittedName>
        <fullName evidence="3">Solute carrier organic anion transporter family member 5A1</fullName>
    </submittedName>
</protein>
<dbReference type="GO" id="GO:0043252">
    <property type="term" value="P:sodium-independent organic anion transport"/>
    <property type="evidence" value="ECO:0007669"/>
    <property type="project" value="TreeGrafter"/>
</dbReference>
<dbReference type="InterPro" id="IPR004156">
    <property type="entry name" value="OATP"/>
</dbReference>
<dbReference type="Pfam" id="PF03137">
    <property type="entry name" value="OATP"/>
    <property type="match status" value="1"/>
</dbReference>
<evidence type="ECO:0000313" key="3">
    <source>
        <dbReference type="EMBL" id="GIY07334.1"/>
    </source>
</evidence>
<dbReference type="InterPro" id="IPR036259">
    <property type="entry name" value="MFS_trans_sf"/>
</dbReference>
<dbReference type="AlphaFoldDB" id="A0AAV4QEV2"/>
<organism evidence="3 4">
    <name type="scientific">Caerostris extrusa</name>
    <name type="common">Bark spider</name>
    <name type="synonym">Caerostris bankana</name>
    <dbReference type="NCBI Taxonomy" id="172846"/>
    <lineage>
        <taxon>Eukaryota</taxon>
        <taxon>Metazoa</taxon>
        <taxon>Ecdysozoa</taxon>
        <taxon>Arthropoda</taxon>
        <taxon>Chelicerata</taxon>
        <taxon>Arachnida</taxon>
        <taxon>Araneae</taxon>
        <taxon>Araneomorphae</taxon>
        <taxon>Entelegynae</taxon>
        <taxon>Araneoidea</taxon>
        <taxon>Araneidae</taxon>
        <taxon>Caerostris</taxon>
    </lineage>
</organism>
<feature type="transmembrane region" description="Helical" evidence="2">
    <location>
        <begin position="49"/>
        <end position="70"/>
    </location>
</feature>
<keyword evidence="1" id="KW-1015">Disulfide bond</keyword>
<accession>A0AAV4QEV2</accession>
<reference evidence="3 4" key="1">
    <citation type="submission" date="2021-06" db="EMBL/GenBank/DDBJ databases">
        <title>Caerostris extrusa draft genome.</title>
        <authorList>
            <person name="Kono N."/>
            <person name="Arakawa K."/>
        </authorList>
    </citation>
    <scope>NUCLEOTIDE SEQUENCE [LARGE SCALE GENOMIC DNA]</scope>
</reference>
<gene>
    <name evidence="3" type="primary">SLCO5A1_0</name>
    <name evidence="3" type="ORF">CEXT_375661</name>
</gene>
<dbReference type="GO" id="GO:0015347">
    <property type="term" value="F:sodium-independent organic anion transmembrane transporter activity"/>
    <property type="evidence" value="ECO:0007669"/>
    <property type="project" value="TreeGrafter"/>
</dbReference>